<feature type="transmembrane region" description="Helical" evidence="8">
    <location>
        <begin position="92"/>
        <end position="112"/>
    </location>
</feature>
<dbReference type="EMBL" id="CP023693">
    <property type="protein sequence ID" value="QEV32573.1"/>
    <property type="molecule type" value="Genomic_DNA"/>
</dbReference>
<evidence type="ECO:0000256" key="2">
    <source>
        <dbReference type="ARBA" id="ARBA00006679"/>
    </source>
</evidence>
<reference evidence="9" key="3">
    <citation type="submission" date="2023-08" db="EMBL/GenBank/DDBJ databases">
        <authorList>
            <person name="Sun Q."/>
            <person name="Ohkuma M."/>
        </authorList>
    </citation>
    <scope>NUCLEOTIDE SEQUENCE</scope>
    <source>
        <strain evidence="9">JCM 4205</strain>
    </source>
</reference>
<feature type="region of interest" description="Disordered" evidence="7">
    <location>
        <begin position="182"/>
        <end position="204"/>
    </location>
</feature>
<feature type="transmembrane region" description="Helical" evidence="8">
    <location>
        <begin position="147"/>
        <end position="168"/>
    </location>
</feature>
<dbReference type="GO" id="GO:0005886">
    <property type="term" value="C:plasma membrane"/>
    <property type="evidence" value="ECO:0007669"/>
    <property type="project" value="UniProtKB-SubCell"/>
</dbReference>
<keyword evidence="4 8" id="KW-0812">Transmembrane</keyword>
<keyword evidence="6 8" id="KW-0472">Membrane</keyword>
<feature type="compositionally biased region" description="Basic and acidic residues" evidence="7">
    <location>
        <begin position="182"/>
        <end position="198"/>
    </location>
</feature>
<reference evidence="9 12" key="1">
    <citation type="journal article" date="2014" name="Int. J. Syst. Evol. Microbiol.">
        <title>Complete genome sequence of Corynebacterium casei LMG S-19264T (=DSM 44701T), isolated from a smear-ripened cheese.</title>
        <authorList>
            <consortium name="US DOE Joint Genome Institute (JGI-PGF)"/>
            <person name="Walter F."/>
            <person name="Albersmeier A."/>
            <person name="Kalinowski J."/>
            <person name="Ruckert C."/>
        </authorList>
    </citation>
    <scope>NUCLEOTIDE SEQUENCE [LARGE SCALE GENOMIC DNA]</scope>
    <source>
        <strain evidence="9 12">JCM 4205</strain>
    </source>
</reference>
<keyword evidence="3" id="KW-1003">Cell membrane</keyword>
<feature type="compositionally biased region" description="Polar residues" evidence="7">
    <location>
        <begin position="1"/>
        <end position="12"/>
    </location>
</feature>
<evidence type="ECO:0000256" key="7">
    <source>
        <dbReference type="SAM" id="MobiDB-lite"/>
    </source>
</evidence>
<keyword evidence="11" id="KW-1185">Reference proteome</keyword>
<comment type="subcellular location">
    <subcellularLocation>
        <location evidence="1">Cell membrane</location>
        <topology evidence="1">Multi-pass membrane protein</topology>
    </subcellularLocation>
</comment>
<dbReference type="EMBL" id="BMSJ01000010">
    <property type="protein sequence ID" value="GGR41342.1"/>
    <property type="molecule type" value="Genomic_DNA"/>
</dbReference>
<protein>
    <submittedName>
        <fullName evidence="10">DoxX family protein</fullName>
    </submittedName>
    <submittedName>
        <fullName evidence="9">Integral membrane protein</fullName>
    </submittedName>
</protein>
<dbReference type="Proteomes" id="UP000642014">
    <property type="component" value="Unassembled WGS sequence"/>
</dbReference>
<evidence type="ECO:0000256" key="6">
    <source>
        <dbReference type="ARBA" id="ARBA00023136"/>
    </source>
</evidence>
<dbReference type="InterPro" id="IPR032808">
    <property type="entry name" value="DoxX"/>
</dbReference>
<evidence type="ECO:0000256" key="4">
    <source>
        <dbReference type="ARBA" id="ARBA00022692"/>
    </source>
</evidence>
<dbReference type="PANTHER" id="PTHR33452:SF4">
    <property type="entry name" value="BLL4328 PROTEIN"/>
    <property type="match status" value="1"/>
</dbReference>
<proteinExistence type="inferred from homology"/>
<dbReference type="Proteomes" id="UP000326029">
    <property type="component" value="Chromosome"/>
</dbReference>
<dbReference type="Pfam" id="PF07681">
    <property type="entry name" value="DoxX"/>
    <property type="match status" value="1"/>
</dbReference>
<feature type="region of interest" description="Disordered" evidence="7">
    <location>
        <begin position="1"/>
        <end position="25"/>
    </location>
</feature>
<accession>A0AAV4KN20</accession>
<dbReference type="InterPro" id="IPR051907">
    <property type="entry name" value="DoxX-like_oxidoreductase"/>
</dbReference>
<evidence type="ECO:0000313" key="10">
    <source>
        <dbReference type="EMBL" id="QEV32573.1"/>
    </source>
</evidence>
<keyword evidence="5 8" id="KW-1133">Transmembrane helix</keyword>
<dbReference type="AlphaFoldDB" id="A0AAV4KN20"/>
<name>A0AAV4KN20_9ACTN</name>
<evidence type="ECO:0000313" key="9">
    <source>
        <dbReference type="EMBL" id="GGR41342.1"/>
    </source>
</evidence>
<dbReference type="PANTHER" id="PTHR33452">
    <property type="entry name" value="OXIDOREDUCTASE CATD-RELATED"/>
    <property type="match status" value="1"/>
</dbReference>
<gene>
    <name evidence="10" type="ORF">CP977_10595</name>
    <name evidence="9" type="ORF">GCM10010497_50750</name>
</gene>
<organism evidence="9 12">
    <name type="scientific">Streptomyces cinereoruber</name>
    <dbReference type="NCBI Taxonomy" id="67260"/>
    <lineage>
        <taxon>Bacteria</taxon>
        <taxon>Bacillati</taxon>
        <taxon>Actinomycetota</taxon>
        <taxon>Actinomycetes</taxon>
        <taxon>Kitasatosporales</taxon>
        <taxon>Streptomycetaceae</taxon>
        <taxon>Streptomyces</taxon>
    </lineage>
</organism>
<reference evidence="10 11" key="2">
    <citation type="submission" date="2017-09" db="EMBL/GenBank/DDBJ databases">
        <authorList>
            <person name="Lee N."/>
            <person name="Cho B.-K."/>
        </authorList>
    </citation>
    <scope>NUCLEOTIDE SEQUENCE [LARGE SCALE GENOMIC DNA]</scope>
    <source>
        <strain evidence="10 11">ATCC 19740</strain>
    </source>
</reference>
<comment type="similarity">
    <text evidence="2">Belongs to the DoxX family.</text>
</comment>
<feature type="transmembrane region" description="Helical" evidence="8">
    <location>
        <begin position="57"/>
        <end position="80"/>
    </location>
</feature>
<sequence length="204" mass="20401">MSKTSNPGNPGTSDEPAVTAADTGKGAGANKGAGAGAEGAAGLTARLDQAQPYALGLFRIVAGLLFACHGAASLFGVLGGSKGGGTVDMGTWPGWYAAVIQLVAGGLVLLGLGTRSAAFLASGSMAYAYFKVHQPEGLFPLQNGGELSALFCWVFLLLVFTGPGALALDRLFGTGTRDGADATAREGKAAEHGEREEQGTPVTA</sequence>
<evidence type="ECO:0000256" key="3">
    <source>
        <dbReference type="ARBA" id="ARBA00022475"/>
    </source>
</evidence>
<evidence type="ECO:0000256" key="5">
    <source>
        <dbReference type="ARBA" id="ARBA00022989"/>
    </source>
</evidence>
<evidence type="ECO:0000256" key="1">
    <source>
        <dbReference type="ARBA" id="ARBA00004651"/>
    </source>
</evidence>
<evidence type="ECO:0000256" key="8">
    <source>
        <dbReference type="SAM" id="Phobius"/>
    </source>
</evidence>
<evidence type="ECO:0000313" key="12">
    <source>
        <dbReference type="Proteomes" id="UP000642014"/>
    </source>
</evidence>
<evidence type="ECO:0000313" key="11">
    <source>
        <dbReference type="Proteomes" id="UP000326029"/>
    </source>
</evidence>